<sequence>MKTSFGRNTFLFLFVLLSKMAIWAHPTGNMITVGEFVLWPYVDPVDDLAHHACVMVWHPDRSPKVLLKSEHAASDFMLYNRGETVYAIERRHIGQTQKFEVRILKFRIGESPNIIWDWFEDRWRIGEGGFMMPSDDEIVFGKYPGIYSLKRQAKPAPYFEFGSPINRIRAVQGNNLLLLGEDDCWLVDSDGNIIKQWNDLLLNEVAQAPLGRNQVFDADYKDGELLLAYWGNRSYVVMADTGGSEELLKQANPLVPHWVAHYGEGKLLFSSKLVFDGSNPKPQLRLYKTKNVVEDVWIAN</sequence>
<dbReference type="EMBL" id="CP011071">
    <property type="protein sequence ID" value="AKA34198.1"/>
    <property type="molecule type" value="Genomic_DNA"/>
</dbReference>
<dbReference type="OrthoDB" id="1435536at2"/>
<proteinExistence type="predicted"/>
<dbReference type="RefSeq" id="WP_045800995.1">
    <property type="nucleotide sequence ID" value="NZ_CP011071.1"/>
</dbReference>
<dbReference type="Proteomes" id="UP000032726">
    <property type="component" value="Chromosome"/>
</dbReference>
<name>A0A0D5YQN1_9FLAO</name>
<dbReference type="KEGG" id="mlt:VC82_520"/>
<keyword evidence="1" id="KW-0732">Signal</keyword>
<organism evidence="2 3">
    <name type="scientific">Flagellimonas lutaonensis</name>
    <dbReference type="NCBI Taxonomy" id="516051"/>
    <lineage>
        <taxon>Bacteria</taxon>
        <taxon>Pseudomonadati</taxon>
        <taxon>Bacteroidota</taxon>
        <taxon>Flavobacteriia</taxon>
        <taxon>Flavobacteriales</taxon>
        <taxon>Flavobacteriaceae</taxon>
        <taxon>Flagellimonas</taxon>
    </lineage>
</organism>
<feature type="signal peptide" evidence="1">
    <location>
        <begin position="1"/>
        <end position="24"/>
    </location>
</feature>
<reference evidence="2 3" key="1">
    <citation type="submission" date="2015-03" db="EMBL/GenBank/DDBJ databases">
        <title>Complete genome sequence of Muricauda lutaonensis CC-HSB-11T, isolated from a coastal hot spring.</title>
        <authorList>
            <person name="Kim K.M."/>
        </authorList>
    </citation>
    <scope>NUCLEOTIDE SEQUENCE [LARGE SCALE GENOMIC DNA]</scope>
    <source>
        <strain evidence="2 3">CC-HSB-11</strain>
    </source>
</reference>
<protein>
    <submittedName>
        <fullName evidence="2">Uncharacterized protein</fullName>
    </submittedName>
</protein>
<dbReference type="STRING" id="516051.VC82_520"/>
<evidence type="ECO:0000256" key="1">
    <source>
        <dbReference type="SAM" id="SignalP"/>
    </source>
</evidence>
<evidence type="ECO:0000313" key="2">
    <source>
        <dbReference type="EMBL" id="AKA34198.1"/>
    </source>
</evidence>
<dbReference type="HOGENOM" id="CLU_930252_0_0_10"/>
<feature type="chain" id="PRO_5002299894" evidence="1">
    <location>
        <begin position="25"/>
        <end position="300"/>
    </location>
</feature>
<dbReference type="AlphaFoldDB" id="A0A0D5YQN1"/>
<keyword evidence="3" id="KW-1185">Reference proteome</keyword>
<accession>A0A0D5YQN1</accession>
<evidence type="ECO:0000313" key="3">
    <source>
        <dbReference type="Proteomes" id="UP000032726"/>
    </source>
</evidence>
<gene>
    <name evidence="2" type="ORF">VC82_520</name>
</gene>